<dbReference type="EMBL" id="BKCJ010002407">
    <property type="protein sequence ID" value="GEU48348.1"/>
    <property type="molecule type" value="Genomic_DNA"/>
</dbReference>
<comment type="caution">
    <text evidence="2">The sequence shown here is derived from an EMBL/GenBank/DDBJ whole genome shotgun (WGS) entry which is preliminary data.</text>
</comment>
<sequence>MFKWVFDDELEAPKKALQSPGHAPPSPNYVPDYVSELEYLEYLVPSDDEVPIEDQPLPADASPAALSPDYVADSDPKHDPEEHHADYSVDRGDDDDDDDDDKENEEYLAPVDSSTIPAVDPVLSVDDIEALVTDESAPTPPSPRLCRARISVKLQTPMSANRGTHCCGYCCTTFIITTISTYSTIISTPLDSFTTITCTISIITSTITIYPYCWVLEDSAT</sequence>
<feature type="compositionally biased region" description="Low complexity" evidence="1">
    <location>
        <begin position="56"/>
        <end position="69"/>
    </location>
</feature>
<reference evidence="2" key="1">
    <citation type="journal article" date="2019" name="Sci. Rep.">
        <title>Draft genome of Tanacetum cinerariifolium, the natural source of mosquito coil.</title>
        <authorList>
            <person name="Yamashiro T."/>
            <person name="Shiraishi A."/>
            <person name="Satake H."/>
            <person name="Nakayama K."/>
        </authorList>
    </citation>
    <scope>NUCLEOTIDE SEQUENCE</scope>
</reference>
<feature type="compositionally biased region" description="Basic and acidic residues" evidence="1">
    <location>
        <begin position="74"/>
        <end position="91"/>
    </location>
</feature>
<dbReference type="AlphaFoldDB" id="A0A6L2KFR8"/>
<proteinExistence type="predicted"/>
<organism evidence="2">
    <name type="scientific">Tanacetum cinerariifolium</name>
    <name type="common">Dalmatian daisy</name>
    <name type="synonym">Chrysanthemum cinerariifolium</name>
    <dbReference type="NCBI Taxonomy" id="118510"/>
    <lineage>
        <taxon>Eukaryota</taxon>
        <taxon>Viridiplantae</taxon>
        <taxon>Streptophyta</taxon>
        <taxon>Embryophyta</taxon>
        <taxon>Tracheophyta</taxon>
        <taxon>Spermatophyta</taxon>
        <taxon>Magnoliopsida</taxon>
        <taxon>eudicotyledons</taxon>
        <taxon>Gunneridae</taxon>
        <taxon>Pentapetalae</taxon>
        <taxon>asterids</taxon>
        <taxon>campanulids</taxon>
        <taxon>Asterales</taxon>
        <taxon>Asteraceae</taxon>
        <taxon>Asteroideae</taxon>
        <taxon>Anthemideae</taxon>
        <taxon>Anthemidinae</taxon>
        <taxon>Tanacetum</taxon>
    </lineage>
</organism>
<protein>
    <submittedName>
        <fullName evidence="2">Uncharacterized protein</fullName>
    </submittedName>
</protein>
<evidence type="ECO:0000256" key="1">
    <source>
        <dbReference type="SAM" id="MobiDB-lite"/>
    </source>
</evidence>
<accession>A0A6L2KFR8</accession>
<feature type="compositionally biased region" description="Acidic residues" evidence="1">
    <location>
        <begin position="92"/>
        <end position="106"/>
    </location>
</feature>
<name>A0A6L2KFR8_TANCI</name>
<evidence type="ECO:0000313" key="2">
    <source>
        <dbReference type="EMBL" id="GEU48348.1"/>
    </source>
</evidence>
<feature type="region of interest" description="Disordered" evidence="1">
    <location>
        <begin position="45"/>
        <end position="113"/>
    </location>
</feature>
<gene>
    <name evidence="2" type="ORF">Tci_020326</name>
</gene>